<dbReference type="EMBL" id="CM042889">
    <property type="protein sequence ID" value="KAI4320005.1"/>
    <property type="molecule type" value="Genomic_DNA"/>
</dbReference>
<evidence type="ECO:0000313" key="1">
    <source>
        <dbReference type="EMBL" id="KAI4320005.1"/>
    </source>
</evidence>
<dbReference type="Proteomes" id="UP001057402">
    <property type="component" value="Chromosome 10"/>
</dbReference>
<gene>
    <name evidence="1" type="ORF">MLD38_033533</name>
</gene>
<comment type="caution">
    <text evidence="1">The sequence shown here is derived from an EMBL/GenBank/DDBJ whole genome shotgun (WGS) entry which is preliminary data.</text>
</comment>
<name>A0ACB9M772_9MYRT</name>
<reference evidence="2" key="1">
    <citation type="journal article" date="2023" name="Front. Plant Sci.">
        <title>Chromosomal-level genome assembly of Melastoma candidum provides insights into trichome evolution.</title>
        <authorList>
            <person name="Zhong Y."/>
            <person name="Wu W."/>
            <person name="Sun C."/>
            <person name="Zou P."/>
            <person name="Liu Y."/>
            <person name="Dai S."/>
            <person name="Zhou R."/>
        </authorList>
    </citation>
    <scope>NUCLEOTIDE SEQUENCE [LARGE SCALE GENOMIC DNA]</scope>
</reference>
<protein>
    <submittedName>
        <fullName evidence="1">Uncharacterized protein</fullName>
    </submittedName>
</protein>
<sequence>MVVTDCAAVTDICSADANRKVCGSVFQKIQQNPSSSSSSFFLLPSFPCFLLLPYHLYLESRWLAQGSSVYLYQGKSGGLSIDVEISLEAGAMERLEMDKSFLMDY</sequence>
<accession>A0ACB9M772</accession>
<keyword evidence="2" id="KW-1185">Reference proteome</keyword>
<proteinExistence type="predicted"/>
<evidence type="ECO:0000313" key="2">
    <source>
        <dbReference type="Proteomes" id="UP001057402"/>
    </source>
</evidence>
<organism evidence="1 2">
    <name type="scientific">Melastoma candidum</name>
    <dbReference type="NCBI Taxonomy" id="119954"/>
    <lineage>
        <taxon>Eukaryota</taxon>
        <taxon>Viridiplantae</taxon>
        <taxon>Streptophyta</taxon>
        <taxon>Embryophyta</taxon>
        <taxon>Tracheophyta</taxon>
        <taxon>Spermatophyta</taxon>
        <taxon>Magnoliopsida</taxon>
        <taxon>eudicotyledons</taxon>
        <taxon>Gunneridae</taxon>
        <taxon>Pentapetalae</taxon>
        <taxon>rosids</taxon>
        <taxon>malvids</taxon>
        <taxon>Myrtales</taxon>
        <taxon>Melastomataceae</taxon>
        <taxon>Melastomatoideae</taxon>
        <taxon>Melastomateae</taxon>
        <taxon>Melastoma</taxon>
    </lineage>
</organism>